<dbReference type="Proteomes" id="UP001408789">
    <property type="component" value="Unassembled WGS sequence"/>
</dbReference>
<evidence type="ECO:0000313" key="7">
    <source>
        <dbReference type="Proteomes" id="UP001408789"/>
    </source>
</evidence>
<feature type="region of interest" description="Disordered" evidence="4">
    <location>
        <begin position="327"/>
        <end position="395"/>
    </location>
</feature>
<evidence type="ECO:0000313" key="6">
    <source>
        <dbReference type="EMBL" id="KAK9058398.1"/>
    </source>
</evidence>
<dbReference type="PANTHER" id="PTHR32295">
    <property type="entry name" value="IQ-DOMAIN 5-RELATED"/>
    <property type="match status" value="1"/>
</dbReference>
<dbReference type="PROSITE" id="PS50096">
    <property type="entry name" value="IQ"/>
    <property type="match status" value="1"/>
</dbReference>
<sequence>MGRKGSWFSAIKKVFTPNSKDKLPNEKETEKKSSNEKKGRGRLKHGESRSFIPLFREPSSIEKILGEVDQQLLFIDHPTHVEQPTTPLPLLSSKPASPRVTSHRAASPRVPSHRAASPRVPSPRAVSPKSSPPRVVHKHAEISCRPEPTLRHHHRSATIIQAAYRGYMARKSYRALRGLVRLQGVVKGQNVKRQTVNAMKQMQLLVRVQTQIQSRRIQMLENEALERQTYKNDKEAESSLGKPTFGNLLQIGDEHWDDSVITKEEREARLQRKMEAVIKRERAMAYAYSRQLWKSTPKSAQTSMPQIHSGGYPWWWNWLDRQLPSDEPTKNPVYTPTPPRSALGPNTSPRPQSSIHKHTDFSFENLGTPTPKSSKSRARPLMTPTQTPPSSTPNLMKHYTRKGKGSVAGSPYPLKDDDSLMSCPPFSVPNYMSPTVSAKAKARPTSNPKDRAPSSAASETSKRRFSFPLTQNIGSSFKWNKKPSSKDSSTTLQPEMVLKKHKSPGSIGDLSMDSTISMPAAFGRKPFNRFV</sequence>
<comment type="subunit">
    <text evidence="3">Binds to multiple calmodulin (CaM) in the presence of Ca(2+) and CaM-like proteins.</text>
</comment>
<feature type="region of interest" description="Disordered" evidence="4">
    <location>
        <begin position="84"/>
        <end position="136"/>
    </location>
</feature>
<dbReference type="GO" id="GO:0005516">
    <property type="term" value="F:calmodulin binding"/>
    <property type="evidence" value="ECO:0007669"/>
    <property type="project" value="UniProtKB-KW"/>
</dbReference>
<feature type="compositionally biased region" description="Basic and acidic residues" evidence="4">
    <location>
        <begin position="19"/>
        <end position="48"/>
    </location>
</feature>
<evidence type="ECO:0000256" key="3">
    <source>
        <dbReference type="ARBA" id="ARBA00024378"/>
    </source>
</evidence>
<feature type="compositionally biased region" description="Low complexity" evidence="4">
    <location>
        <begin position="84"/>
        <end position="98"/>
    </location>
</feature>
<evidence type="ECO:0000259" key="5">
    <source>
        <dbReference type="Pfam" id="PF13178"/>
    </source>
</evidence>
<evidence type="ECO:0000256" key="4">
    <source>
        <dbReference type="SAM" id="MobiDB-lite"/>
    </source>
</evidence>
<comment type="similarity">
    <text evidence="2">Belongs to the IQD family.</text>
</comment>
<comment type="caution">
    <text evidence="6">The sequence shown here is derived from an EMBL/GenBank/DDBJ whole genome shotgun (WGS) entry which is preliminary data.</text>
</comment>
<reference evidence="6 7" key="1">
    <citation type="submission" date="2024-04" db="EMBL/GenBank/DDBJ databases">
        <title>The reference genome of an endangered Asteraceae, Deinandra increscens subsp. villosa, native to the Central Coast of California.</title>
        <authorList>
            <person name="Guilliams M."/>
            <person name="Hasenstab-Lehman K."/>
            <person name="Meyer R."/>
            <person name="Mcevoy S."/>
        </authorList>
    </citation>
    <scope>NUCLEOTIDE SEQUENCE [LARGE SCALE GENOMIC DNA]</scope>
    <source>
        <tissue evidence="6">Leaf</tissue>
    </source>
</reference>
<dbReference type="EMBL" id="JBCNJP010000023">
    <property type="protein sequence ID" value="KAK9058398.1"/>
    <property type="molecule type" value="Genomic_DNA"/>
</dbReference>
<dbReference type="Pfam" id="PF00612">
    <property type="entry name" value="IQ"/>
    <property type="match status" value="1"/>
</dbReference>
<evidence type="ECO:0000256" key="2">
    <source>
        <dbReference type="ARBA" id="ARBA00024341"/>
    </source>
</evidence>
<feature type="region of interest" description="Disordered" evidence="4">
    <location>
        <begin position="18"/>
        <end position="51"/>
    </location>
</feature>
<proteinExistence type="inferred from homology"/>
<feature type="compositionally biased region" description="Low complexity" evidence="4">
    <location>
        <begin position="113"/>
        <end position="134"/>
    </location>
</feature>
<dbReference type="Pfam" id="PF13178">
    <property type="entry name" value="DUF4005"/>
    <property type="match status" value="1"/>
</dbReference>
<gene>
    <name evidence="6" type="ORF">SSX86_023240</name>
</gene>
<feature type="domain" description="DUF4005" evidence="5">
    <location>
        <begin position="399"/>
        <end position="482"/>
    </location>
</feature>
<organism evidence="6 7">
    <name type="scientific">Deinandra increscens subsp. villosa</name>
    <dbReference type="NCBI Taxonomy" id="3103831"/>
    <lineage>
        <taxon>Eukaryota</taxon>
        <taxon>Viridiplantae</taxon>
        <taxon>Streptophyta</taxon>
        <taxon>Embryophyta</taxon>
        <taxon>Tracheophyta</taxon>
        <taxon>Spermatophyta</taxon>
        <taxon>Magnoliopsida</taxon>
        <taxon>eudicotyledons</taxon>
        <taxon>Gunneridae</taxon>
        <taxon>Pentapetalae</taxon>
        <taxon>asterids</taxon>
        <taxon>campanulids</taxon>
        <taxon>Asterales</taxon>
        <taxon>Asteraceae</taxon>
        <taxon>Asteroideae</taxon>
        <taxon>Heliantheae alliance</taxon>
        <taxon>Madieae</taxon>
        <taxon>Madiinae</taxon>
        <taxon>Deinandra</taxon>
    </lineage>
</organism>
<dbReference type="AlphaFoldDB" id="A0AAP0CPW5"/>
<protein>
    <recommendedName>
        <fullName evidence="5">DUF4005 domain-containing protein</fullName>
    </recommendedName>
</protein>
<name>A0AAP0CPW5_9ASTR</name>
<dbReference type="SMART" id="SM00015">
    <property type="entry name" value="IQ"/>
    <property type="match status" value="1"/>
</dbReference>
<feature type="region of interest" description="Disordered" evidence="4">
    <location>
        <begin position="435"/>
        <end position="462"/>
    </location>
</feature>
<accession>A0AAP0CPW5</accession>
<dbReference type="InterPro" id="IPR000048">
    <property type="entry name" value="IQ_motif_EF-hand-BS"/>
</dbReference>
<dbReference type="Gene3D" id="1.20.5.190">
    <property type="match status" value="1"/>
</dbReference>
<keyword evidence="1" id="KW-0112">Calmodulin-binding</keyword>
<keyword evidence="7" id="KW-1185">Reference proteome</keyword>
<dbReference type="CDD" id="cd23767">
    <property type="entry name" value="IQCD"/>
    <property type="match status" value="1"/>
</dbReference>
<feature type="region of interest" description="Disordered" evidence="4">
    <location>
        <begin position="476"/>
        <end position="512"/>
    </location>
</feature>
<dbReference type="PANTHER" id="PTHR32295:SF113">
    <property type="entry name" value="PROTEIN IQ-DOMAIN 14"/>
    <property type="match status" value="1"/>
</dbReference>
<evidence type="ECO:0000256" key="1">
    <source>
        <dbReference type="ARBA" id="ARBA00022860"/>
    </source>
</evidence>
<dbReference type="InterPro" id="IPR025064">
    <property type="entry name" value="DUF4005"/>
</dbReference>
<feature type="compositionally biased region" description="Polar residues" evidence="4">
    <location>
        <begin position="344"/>
        <end position="354"/>
    </location>
</feature>